<dbReference type="OrthoDB" id="5428787at2759"/>
<evidence type="ECO:0000256" key="1">
    <source>
        <dbReference type="SAM" id="SignalP"/>
    </source>
</evidence>
<name>A0A9W8RNA9_9HYPO</name>
<proteinExistence type="predicted"/>
<keyword evidence="3" id="KW-1185">Reference proteome</keyword>
<reference evidence="2" key="1">
    <citation type="submission" date="2022-09" db="EMBL/GenBank/DDBJ databases">
        <title>Fusarium specimens isolated from Avocado Roots.</title>
        <authorList>
            <person name="Stajich J."/>
            <person name="Roper C."/>
            <person name="Heimlech-Rivalta G."/>
        </authorList>
    </citation>
    <scope>NUCLEOTIDE SEQUENCE</scope>
    <source>
        <strain evidence="2">CF00136</strain>
    </source>
</reference>
<protein>
    <recommendedName>
        <fullName evidence="4">Apple domain-containing protein</fullName>
    </recommendedName>
</protein>
<comment type="caution">
    <text evidence="2">The sequence shown here is derived from an EMBL/GenBank/DDBJ whole genome shotgun (WGS) entry which is preliminary data.</text>
</comment>
<organism evidence="2 3">
    <name type="scientific">Fusarium torreyae</name>
    <dbReference type="NCBI Taxonomy" id="1237075"/>
    <lineage>
        <taxon>Eukaryota</taxon>
        <taxon>Fungi</taxon>
        <taxon>Dikarya</taxon>
        <taxon>Ascomycota</taxon>
        <taxon>Pezizomycotina</taxon>
        <taxon>Sordariomycetes</taxon>
        <taxon>Hypocreomycetidae</taxon>
        <taxon>Hypocreales</taxon>
        <taxon>Nectriaceae</taxon>
        <taxon>Fusarium</taxon>
    </lineage>
</organism>
<keyword evidence="1" id="KW-0732">Signal</keyword>
<dbReference type="EMBL" id="JAOQAZ010000043">
    <property type="protein sequence ID" value="KAJ4246304.1"/>
    <property type="molecule type" value="Genomic_DNA"/>
</dbReference>
<evidence type="ECO:0000313" key="3">
    <source>
        <dbReference type="Proteomes" id="UP001152049"/>
    </source>
</evidence>
<sequence>MKYTLVLYALASIAAAQKAPATVESCSTALGPSSVKNVKRTTETISTQLTAYKRFCTRVYKTIIPKAKTTTLTSISTTTSLTTLPQDTETISVTVTRFTPVASDASFVPRRRDAPGRLSLAERDTVSKDIPKQRKLVNKKAICYPQLFPQSVKCRKTVKTVTTKTIHAKCSPNPTRTTYLPRRTSTRYTTVTTTITSAVGQDAVTIFVTAIDDVTEISTSTSTQTDTTTSTETQTSIAPSATFYAACDSNNVVGAANGNKGIDRIQYNSGQTRNQVSRNSARTAYDCCVACQTTANCVFTDFSFSDCELIIATSCDPSNSFGTSYLTSGLFGAGQAFFVSNGACGRVPNGGSF</sequence>
<dbReference type="AlphaFoldDB" id="A0A9W8RNA9"/>
<feature type="chain" id="PRO_5040718802" description="Apple domain-containing protein" evidence="1">
    <location>
        <begin position="17"/>
        <end position="353"/>
    </location>
</feature>
<feature type="signal peptide" evidence="1">
    <location>
        <begin position="1"/>
        <end position="16"/>
    </location>
</feature>
<gene>
    <name evidence="2" type="ORF">NW762_013655</name>
</gene>
<evidence type="ECO:0000313" key="2">
    <source>
        <dbReference type="EMBL" id="KAJ4246304.1"/>
    </source>
</evidence>
<accession>A0A9W8RNA9</accession>
<dbReference type="Proteomes" id="UP001152049">
    <property type="component" value="Unassembled WGS sequence"/>
</dbReference>
<evidence type="ECO:0008006" key="4">
    <source>
        <dbReference type="Google" id="ProtNLM"/>
    </source>
</evidence>